<dbReference type="AlphaFoldDB" id="A0ABD4Z9L2"/>
<evidence type="ECO:0000313" key="1">
    <source>
        <dbReference type="EMBL" id="MDK6028778.1"/>
    </source>
</evidence>
<sequence length="66" mass="7547">MCESKVYVKEGSETRLVIEEAVSMIPKSNGYIFVDIAGRKYEIDDVVIESIDFIGHKVILRKIQKD</sequence>
<dbReference type="Pfam" id="PF10133">
    <property type="entry name" value="CooT"/>
    <property type="match status" value="1"/>
</dbReference>
<dbReference type="Proteomes" id="UP001529235">
    <property type="component" value="Unassembled WGS sequence"/>
</dbReference>
<proteinExistence type="predicted"/>
<protein>
    <submittedName>
        <fullName evidence="1">CooT family nickel-binding protein</fullName>
    </submittedName>
</protein>
<accession>A0ABD4Z9L2</accession>
<name>A0ABD4Z9L2_9CREN</name>
<reference evidence="1 2" key="1">
    <citation type="submission" date="2023-05" db="EMBL/GenBank/DDBJ databases">
        <title>A new hyperthermophilic archaea 'Ignisphaera cupida' sp. nov. and description of the family 'Ignisphaeraceae' fam. nov.</title>
        <authorList>
            <person name="Podosokorskaya O.A."/>
            <person name="Elcheninov A.G."/>
            <person name="Klukina A."/>
            <person name="Merkel A.Y."/>
        </authorList>
    </citation>
    <scope>NUCLEOTIDE SEQUENCE [LARGE SCALE GENOMIC DNA]</scope>
    <source>
        <strain evidence="1 2">4213-co</strain>
    </source>
</reference>
<dbReference type="EMBL" id="JASNVW010000003">
    <property type="protein sequence ID" value="MDK6028778.1"/>
    <property type="molecule type" value="Genomic_DNA"/>
</dbReference>
<gene>
    <name evidence="1" type="ORF">QPL79_05325</name>
</gene>
<keyword evidence="2" id="KW-1185">Reference proteome</keyword>
<organism evidence="1 2">
    <name type="scientific">Ignisphaera cupida</name>
    <dbReference type="NCBI Taxonomy" id="3050454"/>
    <lineage>
        <taxon>Archaea</taxon>
        <taxon>Thermoproteota</taxon>
        <taxon>Thermoprotei</taxon>
        <taxon>Desulfurococcales</taxon>
        <taxon>Desulfurococcaceae</taxon>
        <taxon>Ignisphaera</taxon>
    </lineage>
</organism>
<comment type="caution">
    <text evidence="1">The sequence shown here is derived from an EMBL/GenBank/DDBJ whole genome shotgun (WGS) entry which is preliminary data.</text>
</comment>
<dbReference type="InterPro" id="IPR019300">
    <property type="entry name" value="CooT"/>
</dbReference>
<dbReference type="RefSeq" id="WP_285273764.1">
    <property type="nucleotide sequence ID" value="NZ_JASNVW010000003.1"/>
</dbReference>
<evidence type="ECO:0000313" key="2">
    <source>
        <dbReference type="Proteomes" id="UP001529235"/>
    </source>
</evidence>